<keyword evidence="8" id="KW-0406">Ion transport</keyword>
<evidence type="ECO:0000256" key="11">
    <source>
        <dbReference type="SAM" id="Phobius"/>
    </source>
</evidence>
<feature type="transmembrane region" description="Helical" evidence="11">
    <location>
        <begin position="522"/>
        <end position="540"/>
    </location>
</feature>
<keyword evidence="10" id="KW-0407">Ion channel</keyword>
<keyword evidence="4 11" id="KW-0812">Transmembrane</keyword>
<evidence type="ECO:0000256" key="4">
    <source>
        <dbReference type="ARBA" id="ARBA00022692"/>
    </source>
</evidence>
<dbReference type="InterPro" id="IPR036770">
    <property type="entry name" value="Ankyrin_rpt-contain_sf"/>
</dbReference>
<evidence type="ECO:0000256" key="1">
    <source>
        <dbReference type="ARBA" id="ARBA00004141"/>
    </source>
</evidence>
<dbReference type="PANTHER" id="PTHR47143:SF4">
    <property type="entry name" value="TRANSIENT RECEPTOR POTENTIAL CATION CHANNEL PROTEIN PAINLESS"/>
    <property type="match status" value="1"/>
</dbReference>
<gene>
    <name evidence="13" type="ORF">GEV33_013890</name>
</gene>
<feature type="domain" description="Ion transport" evidence="12">
    <location>
        <begin position="496"/>
        <end position="714"/>
    </location>
</feature>
<keyword evidence="14" id="KW-1185">Reference proteome</keyword>
<evidence type="ECO:0000256" key="9">
    <source>
        <dbReference type="ARBA" id="ARBA00023136"/>
    </source>
</evidence>
<dbReference type="InterPro" id="IPR002110">
    <property type="entry name" value="Ankyrin_rpt"/>
</dbReference>
<keyword evidence="2" id="KW-0813">Transport</keyword>
<accession>A0A8J6L288</accession>
<dbReference type="EMBL" id="JABDTM020028460">
    <property type="protein sequence ID" value="KAH0808899.1"/>
    <property type="molecule type" value="Genomic_DNA"/>
</dbReference>
<feature type="transmembrane region" description="Helical" evidence="11">
    <location>
        <begin position="678"/>
        <end position="704"/>
    </location>
</feature>
<keyword evidence="3" id="KW-0716">Sensory transduction</keyword>
<feature type="transmembrane region" description="Helical" evidence="11">
    <location>
        <begin position="581"/>
        <end position="605"/>
    </location>
</feature>
<protein>
    <recommendedName>
        <fullName evidence="12">Ion transport domain-containing protein</fullName>
    </recommendedName>
</protein>
<dbReference type="SUPFAM" id="SSF48403">
    <property type="entry name" value="Ankyrin repeat"/>
    <property type="match status" value="2"/>
</dbReference>
<dbReference type="Pfam" id="PF00520">
    <property type="entry name" value="Ion_trans"/>
    <property type="match status" value="1"/>
</dbReference>
<evidence type="ECO:0000256" key="8">
    <source>
        <dbReference type="ARBA" id="ARBA00023065"/>
    </source>
</evidence>
<comment type="subcellular location">
    <subcellularLocation>
        <location evidence="1">Membrane</location>
        <topology evidence="1">Multi-pass membrane protein</topology>
    </subcellularLocation>
</comment>
<dbReference type="GO" id="GO:0005216">
    <property type="term" value="F:monoatomic ion channel activity"/>
    <property type="evidence" value="ECO:0007669"/>
    <property type="project" value="InterPro"/>
</dbReference>
<evidence type="ECO:0000256" key="10">
    <source>
        <dbReference type="ARBA" id="ARBA00023303"/>
    </source>
</evidence>
<dbReference type="SMART" id="SM00248">
    <property type="entry name" value="ANK"/>
    <property type="match status" value="5"/>
</dbReference>
<evidence type="ECO:0000313" key="13">
    <source>
        <dbReference type="EMBL" id="KAH0808899.1"/>
    </source>
</evidence>
<reference evidence="13" key="1">
    <citation type="journal article" date="2020" name="J Insects Food Feed">
        <title>The yellow mealworm (Tenebrio molitor) genome: a resource for the emerging insects as food and feed industry.</title>
        <authorList>
            <person name="Eriksson T."/>
            <person name="Andere A."/>
            <person name="Kelstrup H."/>
            <person name="Emery V."/>
            <person name="Picard C."/>
        </authorList>
    </citation>
    <scope>NUCLEOTIDE SEQUENCE</scope>
    <source>
        <strain evidence="13">Stoneville</strain>
        <tissue evidence="13">Whole head</tissue>
    </source>
</reference>
<feature type="transmembrane region" description="Helical" evidence="11">
    <location>
        <begin position="617"/>
        <end position="638"/>
    </location>
</feature>
<evidence type="ECO:0000259" key="12">
    <source>
        <dbReference type="Pfam" id="PF00520"/>
    </source>
</evidence>
<keyword evidence="7" id="KW-0040">ANK repeat</keyword>
<comment type="caution">
    <text evidence="13">The sequence shown here is derived from an EMBL/GenBank/DDBJ whole genome shotgun (WGS) entry which is preliminary data.</text>
</comment>
<feature type="transmembrane region" description="Helical" evidence="11">
    <location>
        <begin position="489"/>
        <end position="510"/>
    </location>
</feature>
<evidence type="ECO:0000256" key="2">
    <source>
        <dbReference type="ARBA" id="ARBA00022448"/>
    </source>
</evidence>
<evidence type="ECO:0000256" key="5">
    <source>
        <dbReference type="ARBA" id="ARBA00022737"/>
    </source>
</evidence>
<dbReference type="InterPro" id="IPR052076">
    <property type="entry name" value="TRP_cation_channel"/>
</dbReference>
<dbReference type="AlphaFoldDB" id="A0A8J6L288"/>
<dbReference type="InterPro" id="IPR005821">
    <property type="entry name" value="Ion_trans_dom"/>
</dbReference>
<organism evidence="13 14">
    <name type="scientific">Tenebrio molitor</name>
    <name type="common">Yellow mealworm beetle</name>
    <dbReference type="NCBI Taxonomy" id="7067"/>
    <lineage>
        <taxon>Eukaryota</taxon>
        <taxon>Metazoa</taxon>
        <taxon>Ecdysozoa</taxon>
        <taxon>Arthropoda</taxon>
        <taxon>Hexapoda</taxon>
        <taxon>Insecta</taxon>
        <taxon>Pterygota</taxon>
        <taxon>Neoptera</taxon>
        <taxon>Endopterygota</taxon>
        <taxon>Coleoptera</taxon>
        <taxon>Polyphaga</taxon>
        <taxon>Cucujiformia</taxon>
        <taxon>Tenebrionidae</taxon>
        <taxon>Tenebrio</taxon>
    </lineage>
</organism>
<evidence type="ECO:0000256" key="7">
    <source>
        <dbReference type="ARBA" id="ARBA00023043"/>
    </source>
</evidence>
<evidence type="ECO:0000256" key="6">
    <source>
        <dbReference type="ARBA" id="ARBA00022989"/>
    </source>
</evidence>
<keyword evidence="6 11" id="KW-1133">Transmembrane helix</keyword>
<keyword evidence="5" id="KW-0677">Repeat</keyword>
<sequence>MFCGKLIPSSKLNKKLLKAVQSNDTRTIEKLVKRNSHLLTQEYHGDDYNNYNILILACNDQNFMKHVTGATITKLIDLGASCVEPTKNDHWEAIHYATINANQDKLKAIVQRLTHEEINSLVYCSKHVPGKYGFCPNKNLIKSYSNNALSVLLKYGNRKNDFYECCELLIQKGINVNQPDSNGVTPLDMIKQINDTRLEDILKQNCIPPVPCNSTFELIQRNKVEKFLILDLSKEVFDGSSEELSSCTLLQLCCAKGLTSCVAHLLNQGASPNKTITKNPNSPIMIAMKEDHEDIVKLLLENPDLRLPEDILIKLQIKYKNLKNFAKIDKYMEIILKHLRNIEKTKLSDYLLAKDDLNRTALHYATHYRSSQNVLDLLSMGAPLTEKDIFGYSPLNSIEPNVLEKFFDNCIRAPKDAEDMNNWFFSLRNQKEKFSIEIDYEALISRHQTENGHESEILHQLIKIKDLTHLMNHPVISSYLAVKWQNFKWAVYGNLFLYLIAYISLVFYEFGYNQYSTISNGLLLAALLLLGIREFVQILIFRFDYIKRVDNIIDLFLIAGIIYIVAFGWNNPVLDYNLRVAFSVVFLTSTLGIFMQLGNLPFFTIKVIILRQISISFCKYMVFYVFPVLAFFFCFFMLREVTNEDFDVAFFQVLYDVVTMFAGDPDSSYPTQFTSNPIFSHIIYVCFIILIGIILQNLLIGLAVSDLQEIQKEAQFIDKKERANYITNIERVLFGKFKNSSVWFFKATFRKLLTMSSVFQSDRILVIQPYNFGCVFVKDNPNKMQYIRDQTIINLLQNVFKDFWLHGDNEVEQPYSLKVLHDRLQKVESLLEKLSLNLSNQSAI</sequence>
<dbReference type="Proteomes" id="UP000719412">
    <property type="component" value="Unassembled WGS sequence"/>
</dbReference>
<dbReference type="Pfam" id="PF12796">
    <property type="entry name" value="Ank_2"/>
    <property type="match status" value="1"/>
</dbReference>
<evidence type="ECO:0000313" key="14">
    <source>
        <dbReference type="Proteomes" id="UP000719412"/>
    </source>
</evidence>
<proteinExistence type="predicted"/>
<name>A0A8J6L288_TENMO</name>
<evidence type="ECO:0000256" key="3">
    <source>
        <dbReference type="ARBA" id="ARBA00022606"/>
    </source>
</evidence>
<keyword evidence="9 11" id="KW-0472">Membrane</keyword>
<reference evidence="13" key="2">
    <citation type="submission" date="2021-08" db="EMBL/GenBank/DDBJ databases">
        <authorList>
            <person name="Eriksson T."/>
        </authorList>
    </citation>
    <scope>NUCLEOTIDE SEQUENCE</scope>
    <source>
        <strain evidence="13">Stoneville</strain>
        <tissue evidence="13">Whole head</tissue>
    </source>
</reference>
<feature type="transmembrane region" description="Helical" evidence="11">
    <location>
        <begin position="552"/>
        <end position="569"/>
    </location>
</feature>
<dbReference type="Gene3D" id="1.25.40.20">
    <property type="entry name" value="Ankyrin repeat-containing domain"/>
    <property type="match status" value="2"/>
</dbReference>
<dbReference type="PANTHER" id="PTHR47143">
    <property type="entry name" value="TRANSIENT RECEPTOR POTENTIAL CATION CHANNEL PROTEIN PAINLESS"/>
    <property type="match status" value="1"/>
</dbReference>
<dbReference type="GO" id="GO:0034703">
    <property type="term" value="C:cation channel complex"/>
    <property type="evidence" value="ECO:0007669"/>
    <property type="project" value="UniProtKB-ARBA"/>
</dbReference>